<feature type="compositionally biased region" description="Polar residues" evidence="3">
    <location>
        <begin position="59"/>
        <end position="76"/>
    </location>
</feature>
<evidence type="ECO:0000259" key="4">
    <source>
        <dbReference type="PROSITE" id="PS50102"/>
    </source>
</evidence>
<dbReference type="InterPro" id="IPR012677">
    <property type="entry name" value="Nucleotide-bd_a/b_plait_sf"/>
</dbReference>
<dbReference type="InterPro" id="IPR035979">
    <property type="entry name" value="RBD_domain_sf"/>
</dbReference>
<evidence type="ECO:0000313" key="5">
    <source>
        <dbReference type="EMBL" id="SZX62892.1"/>
    </source>
</evidence>
<sequence>MAEGQTEQPVACSSPEKQTEAAAQSQASPSGSNCCEVLPGVDDKLLDTPTDLGGEVDGQPSTTGSVSSPVHPSAEQQVPAAPQPGSAGGFAVISRHEPKIQAYRLKVVGIPESYTEDQLRSLFSLCGNVTEARQVIDKASGRPVGYGYVSFATKEAADLAISTFDDQLQLQGSGSSLSVYYAKKQHDSNAAPVHSDKESCPARNAKLYFCGTPSSFRRDSILALFSAFGRVRHLQVYTDSFGVLASGTVTMYSTEEATAAMNSLDGKVLQPGTAPLKVTWAQLSTLPRRSPGGPPPPMPKGFTVSYACLPTFVTPSEVAALFERYGTVLQVVPFAHRREGPAGSRGCGLVVVENEGAATDAIEALSGKFTWPGAERALLVQPFYGVERAGPHQLPTLPEGPGTSNSSGSNAQGSSSGNAQGAGGSSGGRMWQPPGNQGRQQQGGRRGGYGYGNGPMNDREQHRAGPAAAAQAPAGAADDEPAPPGCSPDAFKLVLSNVPSSYSQGDVSALLQPYGHVVSAFREQGRDSSGDTVSVWYSNGGQAEAAVAGLRNVVLMAPDGPRRLLLTACYSGPISRHQQQRQQQQQQQQQQRSMHLGSGSPYSSSSHLGSGSSSGMNSGMMDAASRGSAAATLMQQQLAYQQQQQAQAQAQMVQQLGMQQLQQQQQQQGVHMLAQGQDPPGVMQVWNTQAPATAAPASAAAAITMQLTGGHMSQAARASSGGFDMQQLAFALPQQGDVSAPMVQQAGHMWQHAGGSPQMLVSAVPGGLGVSGSMLEQLGQLGADASSMQGGYMGSNPAAPGVSAGVPAGIGYTGWLY</sequence>
<protein>
    <recommendedName>
        <fullName evidence="4">RRM domain-containing protein</fullName>
    </recommendedName>
</protein>
<dbReference type="GO" id="GO:0005634">
    <property type="term" value="C:nucleus"/>
    <property type="evidence" value="ECO:0007669"/>
    <property type="project" value="TreeGrafter"/>
</dbReference>
<gene>
    <name evidence="6" type="ORF">BQ4739_LOCUS16946</name>
    <name evidence="5" type="ORF">BQ4739_LOCUS3469</name>
</gene>
<evidence type="ECO:0000256" key="1">
    <source>
        <dbReference type="ARBA" id="ARBA00022884"/>
    </source>
</evidence>
<dbReference type="PANTHER" id="PTHR48025:SF1">
    <property type="entry name" value="RRM DOMAIN-CONTAINING PROTEIN"/>
    <property type="match status" value="1"/>
</dbReference>
<dbReference type="AlphaFoldDB" id="A0A383VDU3"/>
<dbReference type="SMART" id="SM00360">
    <property type="entry name" value="RRM"/>
    <property type="match status" value="4"/>
</dbReference>
<feature type="region of interest" description="Disordered" evidence="3">
    <location>
        <begin position="1"/>
        <end position="86"/>
    </location>
</feature>
<feature type="domain" description="RRM" evidence="4">
    <location>
        <begin position="302"/>
        <end position="385"/>
    </location>
</feature>
<evidence type="ECO:0000256" key="3">
    <source>
        <dbReference type="SAM" id="MobiDB-lite"/>
    </source>
</evidence>
<feature type="compositionally biased region" description="Low complexity" evidence="3">
    <location>
        <begin position="404"/>
        <end position="419"/>
    </location>
</feature>
<feature type="compositionally biased region" description="Low complexity" evidence="3">
    <location>
        <begin position="464"/>
        <end position="476"/>
    </location>
</feature>
<feature type="compositionally biased region" description="Gly residues" evidence="3">
    <location>
        <begin position="444"/>
        <end position="453"/>
    </location>
</feature>
<name>A0A383VDU3_TETOB</name>
<evidence type="ECO:0000313" key="7">
    <source>
        <dbReference type="Proteomes" id="UP000256970"/>
    </source>
</evidence>
<feature type="region of interest" description="Disordered" evidence="3">
    <location>
        <begin position="390"/>
        <end position="487"/>
    </location>
</feature>
<feature type="domain" description="RRM" evidence="4">
    <location>
        <begin position="103"/>
        <end position="184"/>
    </location>
</feature>
<dbReference type="PROSITE" id="PS50102">
    <property type="entry name" value="RRM"/>
    <property type="match status" value="3"/>
</dbReference>
<feature type="region of interest" description="Disordered" evidence="3">
    <location>
        <begin position="575"/>
        <end position="623"/>
    </location>
</feature>
<feature type="compositionally biased region" description="Low complexity" evidence="3">
    <location>
        <begin position="21"/>
        <end position="32"/>
    </location>
</feature>
<dbReference type="EMBL" id="FNXT01000269">
    <property type="protein sequence ID" value="SZX62892.1"/>
    <property type="molecule type" value="Genomic_DNA"/>
</dbReference>
<dbReference type="EMBL" id="FNXT01001260">
    <property type="protein sequence ID" value="SZX76565.1"/>
    <property type="molecule type" value="Genomic_DNA"/>
</dbReference>
<feature type="compositionally biased region" description="Low complexity" evidence="3">
    <location>
        <begin position="432"/>
        <end position="443"/>
    </location>
</feature>
<feature type="domain" description="RRM" evidence="4">
    <location>
        <begin position="205"/>
        <end position="283"/>
    </location>
</feature>
<dbReference type="CDD" id="cd00590">
    <property type="entry name" value="RRM_SF"/>
    <property type="match status" value="2"/>
</dbReference>
<dbReference type="SUPFAM" id="SSF54928">
    <property type="entry name" value="RNA-binding domain, RBD"/>
    <property type="match status" value="2"/>
</dbReference>
<dbReference type="InterPro" id="IPR000504">
    <property type="entry name" value="RRM_dom"/>
</dbReference>
<accession>A0A383VDU3</accession>
<evidence type="ECO:0000256" key="2">
    <source>
        <dbReference type="PROSITE-ProRule" id="PRU00176"/>
    </source>
</evidence>
<organism evidence="5 7">
    <name type="scientific">Tetradesmus obliquus</name>
    <name type="common">Green alga</name>
    <name type="synonym">Acutodesmus obliquus</name>
    <dbReference type="NCBI Taxonomy" id="3088"/>
    <lineage>
        <taxon>Eukaryota</taxon>
        <taxon>Viridiplantae</taxon>
        <taxon>Chlorophyta</taxon>
        <taxon>core chlorophytes</taxon>
        <taxon>Chlorophyceae</taxon>
        <taxon>CS clade</taxon>
        <taxon>Sphaeropleales</taxon>
        <taxon>Scenedesmaceae</taxon>
        <taxon>Tetradesmus</taxon>
    </lineage>
</organism>
<proteinExistence type="predicted"/>
<dbReference type="Pfam" id="PF00076">
    <property type="entry name" value="RRM_1"/>
    <property type="match status" value="3"/>
</dbReference>
<reference evidence="5 7" key="1">
    <citation type="submission" date="2016-10" db="EMBL/GenBank/DDBJ databases">
        <authorList>
            <person name="Cai Z."/>
        </authorList>
    </citation>
    <scope>NUCLEOTIDE SEQUENCE [LARGE SCALE GENOMIC DNA]</scope>
</reference>
<dbReference type="Proteomes" id="UP000256970">
    <property type="component" value="Unassembled WGS sequence"/>
</dbReference>
<keyword evidence="1 2" id="KW-0694">RNA-binding</keyword>
<dbReference type="Gene3D" id="3.30.70.330">
    <property type="match status" value="3"/>
</dbReference>
<keyword evidence="7" id="KW-1185">Reference proteome</keyword>
<dbReference type="InterPro" id="IPR050502">
    <property type="entry name" value="Euk_RNA-bind_prot"/>
</dbReference>
<dbReference type="PANTHER" id="PTHR48025">
    <property type="entry name" value="OS02G0815200 PROTEIN"/>
    <property type="match status" value="1"/>
</dbReference>
<dbReference type="GO" id="GO:0003729">
    <property type="term" value="F:mRNA binding"/>
    <property type="evidence" value="ECO:0007669"/>
    <property type="project" value="TreeGrafter"/>
</dbReference>
<evidence type="ECO:0000313" key="6">
    <source>
        <dbReference type="EMBL" id="SZX76565.1"/>
    </source>
</evidence>
<feature type="compositionally biased region" description="Low complexity" evidence="3">
    <location>
        <begin position="580"/>
        <end position="621"/>
    </location>
</feature>